<gene>
    <name evidence="6" type="ORF">EV196_11171</name>
</gene>
<feature type="chain" id="PRO_5020777509" evidence="4">
    <location>
        <begin position="23"/>
        <end position="1016"/>
    </location>
</feature>
<reference evidence="6 7" key="1">
    <citation type="submission" date="2019-03" db="EMBL/GenBank/DDBJ databases">
        <title>Genomic Encyclopedia of Type Strains, Phase IV (KMG-IV): sequencing the most valuable type-strain genomes for metagenomic binning, comparative biology and taxonomic classification.</title>
        <authorList>
            <person name="Goeker M."/>
        </authorList>
    </citation>
    <scope>NUCLEOTIDE SEQUENCE [LARGE SCALE GENOMIC DNA]</scope>
    <source>
        <strain evidence="6 7">DSM 18792</strain>
    </source>
</reference>
<dbReference type="InterPro" id="IPR017853">
    <property type="entry name" value="GH"/>
</dbReference>
<dbReference type="PROSITE" id="PS51175">
    <property type="entry name" value="CBM6"/>
    <property type="match status" value="1"/>
</dbReference>
<dbReference type="Pfam" id="PF13290">
    <property type="entry name" value="CHB_HEX_C_1"/>
    <property type="match status" value="1"/>
</dbReference>
<evidence type="ECO:0000256" key="3">
    <source>
        <dbReference type="ARBA" id="ARBA00023295"/>
    </source>
</evidence>
<keyword evidence="7" id="KW-1185">Reference proteome</keyword>
<dbReference type="GO" id="GO:0030246">
    <property type="term" value="F:carbohydrate binding"/>
    <property type="evidence" value="ECO:0007669"/>
    <property type="project" value="InterPro"/>
</dbReference>
<keyword evidence="2" id="KW-0378">Hydrolase</keyword>
<dbReference type="OrthoDB" id="9801077at2"/>
<name>A0A4R1RAU8_9FLAO</name>
<dbReference type="InterPro" id="IPR059177">
    <property type="entry name" value="GH29D-like_dom"/>
</dbReference>
<comment type="similarity">
    <text evidence="1">Belongs to the glycosyl hydrolase 2 family.</text>
</comment>
<dbReference type="InterPro" id="IPR036156">
    <property type="entry name" value="Beta-gal/glucu_dom_sf"/>
</dbReference>
<dbReference type="SUPFAM" id="SSF49303">
    <property type="entry name" value="beta-Galactosidase/glucuronidase domain"/>
    <property type="match status" value="1"/>
</dbReference>
<dbReference type="InterPro" id="IPR032311">
    <property type="entry name" value="DUF4982"/>
</dbReference>
<evidence type="ECO:0000256" key="2">
    <source>
        <dbReference type="ARBA" id="ARBA00022801"/>
    </source>
</evidence>
<dbReference type="Gene3D" id="3.20.20.80">
    <property type="entry name" value="Glycosidases"/>
    <property type="match status" value="1"/>
</dbReference>
<dbReference type="Pfam" id="PF02836">
    <property type="entry name" value="Glyco_hydro_2_C"/>
    <property type="match status" value="1"/>
</dbReference>
<dbReference type="Pfam" id="PF18565">
    <property type="entry name" value="Glyco_hydro2_C5"/>
    <property type="match status" value="1"/>
</dbReference>
<feature type="signal peptide" evidence="4">
    <location>
        <begin position="1"/>
        <end position="22"/>
    </location>
</feature>
<dbReference type="SUPFAM" id="SSF49785">
    <property type="entry name" value="Galactose-binding domain-like"/>
    <property type="match status" value="2"/>
</dbReference>
<proteinExistence type="inferred from homology"/>
<dbReference type="InterPro" id="IPR008979">
    <property type="entry name" value="Galactose-bd-like_sf"/>
</dbReference>
<dbReference type="SUPFAM" id="SSF51445">
    <property type="entry name" value="(Trans)glycosidases"/>
    <property type="match status" value="1"/>
</dbReference>
<evidence type="ECO:0000256" key="1">
    <source>
        <dbReference type="ARBA" id="ARBA00007401"/>
    </source>
</evidence>
<feature type="domain" description="CBM6" evidence="5">
    <location>
        <begin position="884"/>
        <end position="1016"/>
    </location>
</feature>
<dbReference type="Gene3D" id="2.60.120.260">
    <property type="entry name" value="Galactose-binding domain-like"/>
    <property type="match status" value="2"/>
</dbReference>
<dbReference type="PANTHER" id="PTHR42732">
    <property type="entry name" value="BETA-GALACTOSIDASE"/>
    <property type="match status" value="1"/>
</dbReference>
<dbReference type="EMBL" id="SLUP01000011">
    <property type="protein sequence ID" value="TCL62875.1"/>
    <property type="molecule type" value="Genomic_DNA"/>
</dbReference>
<evidence type="ECO:0000259" key="5">
    <source>
        <dbReference type="PROSITE" id="PS51175"/>
    </source>
</evidence>
<evidence type="ECO:0000313" key="7">
    <source>
        <dbReference type="Proteomes" id="UP000295455"/>
    </source>
</evidence>
<dbReference type="InterPro" id="IPR013783">
    <property type="entry name" value="Ig-like_fold"/>
</dbReference>
<dbReference type="InterPro" id="IPR006104">
    <property type="entry name" value="Glyco_hydro_2_N"/>
</dbReference>
<keyword evidence="4" id="KW-0732">Signal</keyword>
<dbReference type="Pfam" id="PF00703">
    <property type="entry name" value="Glyco_hydro_2"/>
    <property type="match status" value="1"/>
</dbReference>
<dbReference type="GO" id="GO:0005975">
    <property type="term" value="P:carbohydrate metabolic process"/>
    <property type="evidence" value="ECO:0007669"/>
    <property type="project" value="InterPro"/>
</dbReference>
<dbReference type="InterPro" id="IPR005084">
    <property type="entry name" value="CBM6"/>
</dbReference>
<dbReference type="InterPro" id="IPR006102">
    <property type="entry name" value="Ig-like_GH2"/>
</dbReference>
<dbReference type="Proteomes" id="UP000295455">
    <property type="component" value="Unassembled WGS sequence"/>
</dbReference>
<accession>A0A4R1RAU8</accession>
<dbReference type="RefSeq" id="WP_132219307.1">
    <property type="nucleotide sequence ID" value="NZ_OX156936.1"/>
</dbReference>
<evidence type="ECO:0000256" key="4">
    <source>
        <dbReference type="SAM" id="SignalP"/>
    </source>
</evidence>
<dbReference type="InterPro" id="IPR006103">
    <property type="entry name" value="Glyco_hydro_2_cat"/>
</dbReference>
<dbReference type="GO" id="GO:0004553">
    <property type="term" value="F:hydrolase activity, hydrolyzing O-glycosyl compounds"/>
    <property type="evidence" value="ECO:0007669"/>
    <property type="project" value="InterPro"/>
</dbReference>
<organism evidence="6 7">
    <name type="scientific">Mariniflexile fucanivorans</name>
    <dbReference type="NCBI Taxonomy" id="264023"/>
    <lineage>
        <taxon>Bacteria</taxon>
        <taxon>Pseudomonadati</taxon>
        <taxon>Bacteroidota</taxon>
        <taxon>Flavobacteriia</taxon>
        <taxon>Flavobacteriales</taxon>
        <taxon>Flavobacteriaceae</taxon>
        <taxon>Mariniflexile</taxon>
    </lineage>
</organism>
<comment type="caution">
    <text evidence="6">The sequence shown here is derived from an EMBL/GenBank/DDBJ whole genome shotgun (WGS) entry which is preliminary data.</text>
</comment>
<dbReference type="Pfam" id="PF02837">
    <property type="entry name" value="Glyco_hydro_2_N"/>
    <property type="match status" value="1"/>
</dbReference>
<dbReference type="Pfam" id="PF16355">
    <property type="entry name" value="DUF4982"/>
    <property type="match status" value="1"/>
</dbReference>
<protein>
    <submittedName>
        <fullName evidence="6">Beta-galactosidase</fullName>
    </submittedName>
</protein>
<sequence>MRFSLPIALLFFFFVFSTDAFSQREIIDFNSDWKFTLQDNPEFSNPEFDTSTWKSIQIPHDWAFEKGISEDGAQGASGGYFDGGIGWYQKTFEVSKNWENKLVTIEFDGVYMNSEVWINGNYLAKRPYGYISFRYDISKYLTSGKNTISIRVDNSKEPSARWYHPCGIYAPVHLVVTNQQFIDTHGVYVTTPKITDGLAIVHIETSLKNSNISKLKCVLETLIIDANGTIVSKETQKINGKNSSLKLNTELNVETPKLWSPDSPYLYKVVSRLKIKNKVIDEVESTLGIRSIAWKTDTGFWLNGKVTKLLGVSEHYEGGPLGGAWTKPLLRWKLGLLKDMGVNAIRTAHNPAPPMFYDLCDELGIMVMDEIFDGWSQKAKEDYGKQAFDAWWKQDMSEWLLRNRNHPSIIIYSVGNETRGEIGEELVALCHELDPTKPVTSGHSSSEFMDVFGVNGGSEKTGFFSEKRPEKPFVSTEAPHTWQTRGYYRTKTWFRDGYPNKGQQPFELPDLTEKEVFNYEWASSDTWKNGKQHFNSSYDNAMVRISARKNWELMRDLPWFSGHFRWTGYDYYGEAGYVHGGWPFRLFMGGALDVAGFKKDLFYFYQSQWTKEPMAHILPHWTHPTLEKGVKIPVWVYSNCDEVELFLNGRSLGKDKPGKQWDEMQCDWMVPWEPGELIVKGLVDGKEVVISKQMSAETPAAIQLELEDKHTHVVNDKVAIVTTNLVDAKGVFYPYGENKIYYHLKGDATLLSLENGDPVDTTKNVGVSEKRAFMGATRAFLILSEHPKKVSITSGSILGEKQLLTSNKVTIDVKTLNLMGTNEQEQFTIYYSIDGTQPTSQSPIYKTPFEVVLGTTVRAIVVKKGEMVLMMEEKFDEGLGLYWGSNENAMSKKADTNGMLAADADFKGAKVISNINQRYIDFKGKEGTVSWYQENDGSAGRFKLKFSYASKDLNTRPMELFINNKSVGIINFKTTGSWNSKWAHIETEQNLQAGANYIELKTVGKSGPNILMLVVE</sequence>
<dbReference type="PRINTS" id="PR00132">
    <property type="entry name" value="GLHYDRLASE2"/>
</dbReference>
<keyword evidence="3" id="KW-0326">Glycosidase</keyword>
<dbReference type="PANTHER" id="PTHR42732:SF1">
    <property type="entry name" value="BETA-MANNOSIDASE"/>
    <property type="match status" value="1"/>
</dbReference>
<dbReference type="InterPro" id="IPR051913">
    <property type="entry name" value="GH2_Domain-Containing"/>
</dbReference>
<dbReference type="AlphaFoldDB" id="A0A4R1RAU8"/>
<dbReference type="InterPro" id="IPR006101">
    <property type="entry name" value="Glyco_hydro_2"/>
</dbReference>
<dbReference type="Gene3D" id="2.60.40.10">
    <property type="entry name" value="Immunoglobulins"/>
    <property type="match status" value="3"/>
</dbReference>
<dbReference type="InterPro" id="IPR040605">
    <property type="entry name" value="Glyco_hydro2_dom5"/>
</dbReference>
<evidence type="ECO:0000313" key="6">
    <source>
        <dbReference type="EMBL" id="TCL62875.1"/>
    </source>
</evidence>